<evidence type="ECO:0000256" key="1">
    <source>
        <dbReference type="ARBA" id="ARBA00007337"/>
    </source>
</evidence>
<evidence type="ECO:0000313" key="5">
    <source>
        <dbReference type="EMBL" id="CAG8574313.1"/>
    </source>
</evidence>
<evidence type="ECO:0000256" key="2">
    <source>
        <dbReference type="ARBA" id="ARBA00023274"/>
    </source>
</evidence>
<dbReference type="GO" id="GO:0003723">
    <property type="term" value="F:RNA binding"/>
    <property type="evidence" value="ECO:0007669"/>
    <property type="project" value="InterPro"/>
</dbReference>
<dbReference type="GO" id="GO:1990904">
    <property type="term" value="C:ribonucleoprotein complex"/>
    <property type="evidence" value="ECO:0007669"/>
    <property type="project" value="UniProtKB-KW"/>
</dbReference>
<dbReference type="Pfam" id="PF01248">
    <property type="entry name" value="Ribosomal_L7Ae"/>
    <property type="match status" value="1"/>
</dbReference>
<keyword evidence="6" id="KW-1185">Reference proteome</keyword>
<dbReference type="InterPro" id="IPR004037">
    <property type="entry name" value="Ribosomal_eL8-like_CS"/>
</dbReference>
<proteinExistence type="inferred from homology"/>
<protein>
    <submittedName>
        <fullName evidence="5">11101_t:CDS:1</fullName>
    </submittedName>
</protein>
<dbReference type="AlphaFoldDB" id="A0A9N9BNJ6"/>
<sequence length="161" mass="17863">MPKEKKEKKERRVKKTEGETKSKSESEDTINVLYNLEAVAEIAQPLASKDLTKKLLKTVRKAAAKKHIKRGIKEVVKVAGDVSPIDVITHLPVLCEEAGVPYVYVPSKTELGLTASTKRPTSVVMIIPGGKKHDEAAFSEYKKYYDACYADAKKLGEELMT</sequence>
<reference evidence="5" key="1">
    <citation type="submission" date="2021-06" db="EMBL/GenBank/DDBJ databases">
        <authorList>
            <person name="Kallberg Y."/>
            <person name="Tangrot J."/>
            <person name="Rosling A."/>
        </authorList>
    </citation>
    <scope>NUCLEOTIDE SEQUENCE</scope>
    <source>
        <strain evidence="5">BR232B</strain>
    </source>
</reference>
<accession>A0A9N9BNJ6</accession>
<dbReference type="InterPro" id="IPR050257">
    <property type="entry name" value="eL8/uL1-like"/>
</dbReference>
<comment type="similarity">
    <text evidence="1">Belongs to the eukaryotic ribosomal protein eL8 family.</text>
</comment>
<evidence type="ECO:0000256" key="3">
    <source>
        <dbReference type="SAM" id="MobiDB-lite"/>
    </source>
</evidence>
<evidence type="ECO:0000259" key="4">
    <source>
        <dbReference type="Pfam" id="PF01248"/>
    </source>
</evidence>
<feature type="region of interest" description="Disordered" evidence="3">
    <location>
        <begin position="1"/>
        <end position="27"/>
    </location>
</feature>
<evidence type="ECO:0000313" key="6">
    <source>
        <dbReference type="Proteomes" id="UP000789739"/>
    </source>
</evidence>
<dbReference type="PROSITE" id="PS01082">
    <property type="entry name" value="RIBOSOMAL_L7AE"/>
    <property type="match status" value="1"/>
</dbReference>
<comment type="caution">
    <text evidence="5">The sequence shown here is derived from an EMBL/GenBank/DDBJ whole genome shotgun (WGS) entry which is preliminary data.</text>
</comment>
<dbReference type="InterPro" id="IPR018492">
    <property type="entry name" value="Ribosomal_eL8/Nhp2"/>
</dbReference>
<dbReference type="Proteomes" id="UP000789739">
    <property type="component" value="Unassembled WGS sequence"/>
</dbReference>
<name>A0A9N9BNJ6_9GLOM</name>
<dbReference type="PRINTS" id="PR00881">
    <property type="entry name" value="L7ARS6FAMILY"/>
</dbReference>
<feature type="compositionally biased region" description="Basic and acidic residues" evidence="3">
    <location>
        <begin position="15"/>
        <end position="26"/>
    </location>
</feature>
<gene>
    <name evidence="5" type="ORF">PBRASI_LOCUS6271</name>
</gene>
<keyword evidence="2" id="KW-0687">Ribonucleoprotein</keyword>
<dbReference type="EMBL" id="CAJVPI010000816">
    <property type="protein sequence ID" value="CAG8574313.1"/>
    <property type="molecule type" value="Genomic_DNA"/>
</dbReference>
<dbReference type="InterPro" id="IPR004038">
    <property type="entry name" value="Ribosomal_eL8/eL30/eS12/Gad45"/>
</dbReference>
<feature type="domain" description="Ribosomal protein eL8/eL30/eS12/Gadd45" evidence="4">
    <location>
        <begin position="65"/>
        <end position="134"/>
    </location>
</feature>
<dbReference type="PANTHER" id="PTHR23105">
    <property type="entry name" value="RIBOSOMAL PROTEIN L7AE FAMILY MEMBER"/>
    <property type="match status" value="1"/>
</dbReference>
<dbReference type="SUPFAM" id="SSF55315">
    <property type="entry name" value="L30e-like"/>
    <property type="match status" value="1"/>
</dbReference>
<organism evidence="5 6">
    <name type="scientific">Paraglomus brasilianum</name>
    <dbReference type="NCBI Taxonomy" id="144538"/>
    <lineage>
        <taxon>Eukaryota</taxon>
        <taxon>Fungi</taxon>
        <taxon>Fungi incertae sedis</taxon>
        <taxon>Mucoromycota</taxon>
        <taxon>Glomeromycotina</taxon>
        <taxon>Glomeromycetes</taxon>
        <taxon>Paraglomerales</taxon>
        <taxon>Paraglomeraceae</taxon>
        <taxon>Paraglomus</taxon>
    </lineage>
</organism>
<dbReference type="InterPro" id="IPR029064">
    <property type="entry name" value="Ribosomal_eL30-like_sf"/>
</dbReference>
<dbReference type="OrthoDB" id="5364946at2759"/>
<dbReference type="Gene3D" id="3.30.1330.30">
    <property type="match status" value="1"/>
</dbReference>
<dbReference type="GO" id="GO:0042254">
    <property type="term" value="P:ribosome biogenesis"/>
    <property type="evidence" value="ECO:0007669"/>
    <property type="project" value="InterPro"/>
</dbReference>